<name>A0AAW6TZT9_9BACT</name>
<gene>
    <name evidence="1" type="ORF">QJ522_13635</name>
</gene>
<accession>A0AAW6TZT9</accession>
<dbReference type="Proteomes" id="UP001431776">
    <property type="component" value="Unassembled WGS sequence"/>
</dbReference>
<organism evidence="1 2">
    <name type="scientific">Anaerobaca lacustris</name>
    <dbReference type="NCBI Taxonomy" id="3044600"/>
    <lineage>
        <taxon>Bacteria</taxon>
        <taxon>Pseudomonadati</taxon>
        <taxon>Planctomycetota</taxon>
        <taxon>Phycisphaerae</taxon>
        <taxon>Sedimentisphaerales</taxon>
        <taxon>Anaerobacaceae</taxon>
        <taxon>Anaerobaca</taxon>
    </lineage>
</organism>
<dbReference type="RefSeq" id="WP_349245504.1">
    <property type="nucleotide sequence ID" value="NZ_JASCXX010000016.1"/>
</dbReference>
<protein>
    <submittedName>
        <fullName evidence="1">Uncharacterized protein</fullName>
    </submittedName>
</protein>
<evidence type="ECO:0000313" key="2">
    <source>
        <dbReference type="Proteomes" id="UP001431776"/>
    </source>
</evidence>
<evidence type="ECO:0000313" key="1">
    <source>
        <dbReference type="EMBL" id="MDI6450095.1"/>
    </source>
</evidence>
<dbReference type="EMBL" id="JASCXX010000016">
    <property type="protein sequence ID" value="MDI6450095.1"/>
    <property type="molecule type" value="Genomic_DNA"/>
</dbReference>
<dbReference type="AlphaFoldDB" id="A0AAW6TZT9"/>
<comment type="caution">
    <text evidence="1">The sequence shown here is derived from an EMBL/GenBank/DDBJ whole genome shotgun (WGS) entry which is preliminary data.</text>
</comment>
<sequence>MGRVLLVCVTTFCASCALGQRGRERAYASDDVRVFLAGFRQAVLAHDGRLVLRKYIAPAYRRDQLEGLLNGNRRQFLDELFGLGKNRFDRIVAMEFVCDDIGFEPSTGGSAPNVQMAQCPVLLTYRNGVQVEDTVFVIRYADGDRTFTIDGPRG</sequence>
<keyword evidence="2" id="KW-1185">Reference proteome</keyword>
<proteinExistence type="predicted"/>
<reference evidence="1" key="1">
    <citation type="submission" date="2023-05" db="EMBL/GenBank/DDBJ databases">
        <title>Anaerotaeda fermentans gen. nov., sp. nov., a novel anaerobic planctomycete of the new family within the order Sedimentisphaerales isolated from Taman Peninsula, Russia.</title>
        <authorList>
            <person name="Khomyakova M.A."/>
            <person name="Merkel A.Y."/>
            <person name="Slobodkin A.I."/>
        </authorList>
    </citation>
    <scope>NUCLEOTIDE SEQUENCE</scope>
    <source>
        <strain evidence="1">M17dextr</strain>
    </source>
</reference>